<gene>
    <name evidence="1" type="ORF">MLD38_001087</name>
</gene>
<organism evidence="1 2">
    <name type="scientific">Melastoma candidum</name>
    <dbReference type="NCBI Taxonomy" id="119954"/>
    <lineage>
        <taxon>Eukaryota</taxon>
        <taxon>Viridiplantae</taxon>
        <taxon>Streptophyta</taxon>
        <taxon>Embryophyta</taxon>
        <taxon>Tracheophyta</taxon>
        <taxon>Spermatophyta</taxon>
        <taxon>Magnoliopsida</taxon>
        <taxon>eudicotyledons</taxon>
        <taxon>Gunneridae</taxon>
        <taxon>Pentapetalae</taxon>
        <taxon>rosids</taxon>
        <taxon>malvids</taxon>
        <taxon>Myrtales</taxon>
        <taxon>Melastomataceae</taxon>
        <taxon>Melastomatoideae</taxon>
        <taxon>Melastomateae</taxon>
        <taxon>Melastoma</taxon>
    </lineage>
</organism>
<protein>
    <submittedName>
        <fullName evidence="1">Uncharacterized protein</fullName>
    </submittedName>
</protein>
<evidence type="ECO:0000313" key="1">
    <source>
        <dbReference type="EMBL" id="KAI4388789.1"/>
    </source>
</evidence>
<dbReference type="Proteomes" id="UP001057402">
    <property type="component" value="Chromosome 1"/>
</dbReference>
<keyword evidence="2" id="KW-1185">Reference proteome</keyword>
<reference evidence="2" key="1">
    <citation type="journal article" date="2023" name="Front. Plant Sci.">
        <title>Chromosomal-level genome assembly of Melastoma candidum provides insights into trichome evolution.</title>
        <authorList>
            <person name="Zhong Y."/>
            <person name="Wu W."/>
            <person name="Sun C."/>
            <person name="Zou P."/>
            <person name="Liu Y."/>
            <person name="Dai S."/>
            <person name="Zhou R."/>
        </authorList>
    </citation>
    <scope>NUCLEOTIDE SEQUENCE [LARGE SCALE GENOMIC DNA]</scope>
</reference>
<name>A0ACB9SG21_9MYRT</name>
<accession>A0ACB9SG21</accession>
<proteinExistence type="predicted"/>
<dbReference type="EMBL" id="CM042880">
    <property type="protein sequence ID" value="KAI4388789.1"/>
    <property type="molecule type" value="Genomic_DNA"/>
</dbReference>
<sequence length="100" mass="11289">MASASRLSYLRLRDDGFSPDHDDILERFLRRRAKFVAAVRVSCRKVIKRLKESQSHFGDLFAGNYLFLQVNPTPLKTAAVKKSYEVHRAFPGIPSAIAAP</sequence>
<evidence type="ECO:0000313" key="2">
    <source>
        <dbReference type="Proteomes" id="UP001057402"/>
    </source>
</evidence>
<comment type="caution">
    <text evidence="1">The sequence shown here is derived from an EMBL/GenBank/DDBJ whole genome shotgun (WGS) entry which is preliminary data.</text>
</comment>